<proteinExistence type="predicted"/>
<comment type="caution">
    <text evidence="1">The sequence shown here is derived from an EMBL/GenBank/DDBJ whole genome shotgun (WGS) entry which is preliminary data.</text>
</comment>
<sequence length="86" mass="8860">MSGSGHRPIVIGPVLITLFVVAACAGGPQSPDPSSASGMESISLWNEPGPFCGRCDSVKGLREAPGKLGIPNLSMPWDQWTLASPA</sequence>
<dbReference type="PROSITE" id="PS51257">
    <property type="entry name" value="PROKAR_LIPOPROTEIN"/>
    <property type="match status" value="1"/>
</dbReference>
<dbReference type="AlphaFoldDB" id="A0A952KKJ0"/>
<dbReference type="EMBL" id="JAEKLZ010000472">
    <property type="protein sequence ID" value="MBW8728961.1"/>
    <property type="molecule type" value="Genomic_DNA"/>
</dbReference>
<gene>
    <name evidence="1" type="ORF">JF625_27915</name>
</gene>
<name>A0A952KKJ0_9PROT</name>
<dbReference type="Proteomes" id="UP000700706">
    <property type="component" value="Unassembled WGS sequence"/>
</dbReference>
<evidence type="ECO:0000313" key="2">
    <source>
        <dbReference type="Proteomes" id="UP000700706"/>
    </source>
</evidence>
<accession>A0A952KKJ0</accession>
<protein>
    <submittedName>
        <fullName evidence="1">Uncharacterized protein</fullName>
    </submittedName>
</protein>
<evidence type="ECO:0000313" key="1">
    <source>
        <dbReference type="EMBL" id="MBW8728961.1"/>
    </source>
</evidence>
<organism evidence="1 2">
    <name type="scientific">Inquilinus limosus</name>
    <dbReference type="NCBI Taxonomy" id="171674"/>
    <lineage>
        <taxon>Bacteria</taxon>
        <taxon>Pseudomonadati</taxon>
        <taxon>Pseudomonadota</taxon>
        <taxon>Alphaproteobacteria</taxon>
        <taxon>Rhodospirillales</taxon>
        <taxon>Rhodospirillaceae</taxon>
        <taxon>Inquilinus</taxon>
    </lineage>
</organism>
<reference evidence="1" key="1">
    <citation type="submission" date="2020-06" db="EMBL/GenBank/DDBJ databases">
        <title>Stable isotope informed genome-resolved metagenomics uncovers potential trophic interactions in rhizosphere soil.</title>
        <authorList>
            <person name="Starr E.P."/>
            <person name="Shi S."/>
            <person name="Blazewicz S.J."/>
            <person name="Koch B.J."/>
            <person name="Probst A.J."/>
            <person name="Hungate B.A."/>
            <person name="Pett-Ridge J."/>
            <person name="Firestone M.K."/>
            <person name="Banfield J.F."/>
        </authorList>
    </citation>
    <scope>NUCLEOTIDE SEQUENCE</scope>
    <source>
        <strain evidence="1">YM_69_17</strain>
    </source>
</reference>